<dbReference type="PATRIC" id="fig|66430.4.peg.7469"/>
<keyword evidence="6" id="KW-1185">Reference proteome</keyword>
<dbReference type="Gene3D" id="3.40.630.30">
    <property type="match status" value="1"/>
</dbReference>
<evidence type="ECO:0000256" key="3">
    <source>
        <dbReference type="SAM" id="MobiDB-lite"/>
    </source>
</evidence>
<dbReference type="OrthoDB" id="9799092at2"/>
<dbReference type="InterPro" id="IPR050832">
    <property type="entry name" value="Bact_Acetyltransf"/>
</dbReference>
<name>A0A0J6XLL8_9ACTN</name>
<feature type="compositionally biased region" description="Basic and acidic residues" evidence="3">
    <location>
        <begin position="1"/>
        <end position="12"/>
    </location>
</feature>
<proteinExistence type="predicted"/>
<dbReference type="InterPro" id="IPR000182">
    <property type="entry name" value="GNAT_dom"/>
</dbReference>
<dbReference type="CDD" id="cd04301">
    <property type="entry name" value="NAT_SF"/>
    <property type="match status" value="1"/>
</dbReference>
<keyword evidence="2" id="KW-0012">Acyltransferase</keyword>
<comment type="caution">
    <text evidence="5">The sequence shown here is derived from an EMBL/GenBank/DDBJ whole genome shotgun (WGS) entry which is preliminary data.</text>
</comment>
<dbReference type="EMBL" id="LFML01000094">
    <property type="protein sequence ID" value="KMO95598.1"/>
    <property type="molecule type" value="Genomic_DNA"/>
</dbReference>
<dbReference type="STRING" id="66430.ACS04_22800"/>
<gene>
    <name evidence="5" type="ORF">ACS04_22800</name>
</gene>
<dbReference type="AlphaFoldDB" id="A0A0J6XLL8"/>
<dbReference type="PROSITE" id="PS51186">
    <property type="entry name" value="GNAT"/>
    <property type="match status" value="2"/>
</dbReference>
<accession>A0A0J6XLL8</accession>
<dbReference type="InterPro" id="IPR016181">
    <property type="entry name" value="Acyl_CoA_acyltransferase"/>
</dbReference>
<feature type="region of interest" description="Disordered" evidence="3">
    <location>
        <begin position="1"/>
        <end position="26"/>
    </location>
</feature>
<evidence type="ECO:0000259" key="4">
    <source>
        <dbReference type="PROSITE" id="PS51186"/>
    </source>
</evidence>
<evidence type="ECO:0000313" key="6">
    <source>
        <dbReference type="Proteomes" id="UP000035932"/>
    </source>
</evidence>
<protein>
    <submittedName>
        <fullName evidence="5">Acetyltransferase</fullName>
    </submittedName>
</protein>
<evidence type="ECO:0000313" key="5">
    <source>
        <dbReference type="EMBL" id="KMO95598.1"/>
    </source>
</evidence>
<evidence type="ECO:0000256" key="1">
    <source>
        <dbReference type="ARBA" id="ARBA00022679"/>
    </source>
</evidence>
<reference evidence="5 6" key="1">
    <citation type="submission" date="2015-06" db="EMBL/GenBank/DDBJ databases">
        <title>Recapitulation of the evolution of biosynthetic gene clusters reveals hidden chemical diversity on bacterial genomes.</title>
        <authorList>
            <person name="Cruz-Morales P."/>
            <person name="Martinez-Guerrero C."/>
            <person name="Morales-Escalante M.A."/>
            <person name="Yanez-Guerra L.A."/>
            <person name="Kopp J.F."/>
            <person name="Feldmann J."/>
            <person name="Ramos-Aboites H.E."/>
            <person name="Barona-Gomez F."/>
        </authorList>
    </citation>
    <scope>NUCLEOTIDE SEQUENCE [LARGE SCALE GENOMIC DNA]</scope>
    <source>
        <strain evidence="5 6">ATCC 31245</strain>
    </source>
</reference>
<feature type="domain" description="N-acetyltransferase" evidence="4">
    <location>
        <begin position="18"/>
        <end position="163"/>
    </location>
</feature>
<dbReference type="Pfam" id="PF13508">
    <property type="entry name" value="Acetyltransf_7"/>
    <property type="match status" value="1"/>
</dbReference>
<sequence length="325" mass="35610">MSARPYDRPYDHRSRRPPTVRPAGPGDASDICALLNAVDILEIGRPETDLAAVEADLHHPDIDLAKDSWLAFEAGRLVAWAQVWADSGPGRVDADHYVLPGHRRAAVRLLDLAETRARELAAGAPGAVLRIQLNTKPVLDHDVLPGRGYRPVRRHHVMTRSLSPAADPPPAPPRGLLLRDCAADEADRRRAHALVEETFAAHFGHVDRPYEAWLDHQGARGLDWSLVWIASLPGSGDAAVLLTRDDRTGMAWLSHLGVRADLRGRGIGGFLLRHAFAAYAARGRDTVGLGVDTRNETGALALYEAHGMRRHYAVDTWELSLHSRG</sequence>
<evidence type="ECO:0000256" key="2">
    <source>
        <dbReference type="ARBA" id="ARBA00023315"/>
    </source>
</evidence>
<dbReference type="Proteomes" id="UP000035932">
    <property type="component" value="Unassembled WGS sequence"/>
</dbReference>
<dbReference type="SUPFAM" id="SSF55729">
    <property type="entry name" value="Acyl-CoA N-acyltransferases (Nat)"/>
    <property type="match status" value="2"/>
</dbReference>
<keyword evidence="1 5" id="KW-0808">Transferase</keyword>
<dbReference type="PANTHER" id="PTHR43877">
    <property type="entry name" value="AMINOALKYLPHOSPHONATE N-ACETYLTRANSFERASE-RELATED-RELATED"/>
    <property type="match status" value="1"/>
</dbReference>
<dbReference type="GO" id="GO:0016747">
    <property type="term" value="F:acyltransferase activity, transferring groups other than amino-acyl groups"/>
    <property type="evidence" value="ECO:0007669"/>
    <property type="project" value="InterPro"/>
</dbReference>
<organism evidence="5 6">
    <name type="scientific">Streptomyces roseus</name>
    <dbReference type="NCBI Taxonomy" id="66430"/>
    <lineage>
        <taxon>Bacteria</taxon>
        <taxon>Bacillati</taxon>
        <taxon>Actinomycetota</taxon>
        <taxon>Actinomycetes</taxon>
        <taxon>Kitasatosporales</taxon>
        <taxon>Streptomycetaceae</taxon>
        <taxon>Streptomyces</taxon>
    </lineage>
</organism>
<feature type="domain" description="N-acetyltransferase" evidence="4">
    <location>
        <begin position="176"/>
        <end position="325"/>
    </location>
</feature>
<dbReference type="RefSeq" id="WP_048478580.1">
    <property type="nucleotide sequence ID" value="NZ_JBIRUD010000007.1"/>
</dbReference>